<sequence length="628" mass="65620">MLPVPPQPTPSSASATTPNGGATATNESVDLFAALFTEQDSSLNTTSTPLLLQNQSSTTNSDIDWFATDSALPLTTSSDILLESAAQGINNSSLPEPDQFEEDLERALAGIEPDQLSYINALQPAPDFAQQQYLLHRTAAAGPASHHSFVQQLQQQQPQQLSNQQANSLGVGTPLANNANTFNTSIAPAASFANQFGFGSFTSFGGAFNSHFSGAQSAYAGFPPTSLSHPGPLSALTASSESAYGAEDNISESYYNPYSPQGSLVNAPNSANARFIANNPALFQALENFSNELAAFGLSDATNLGSNHLATIDAVVPSQTTRSIQPSSVSLDLLMPSSIASGTSYDELSSSPGPNNASERQQESAEREFGSSTGLVGSFVPVPPQSATDPRKKYQCPSCPRAFARAFNLKTHMATHDPNRLKPHVCHHTGCGRSFSRKHDLGRHLVSIHKDESGLKLTHPDSAAPASAGASAVRSGASTYGVSGHPVPPGRVHHVGKGSLTGINTKVAKDSKGAVTPTSASFMPNIALGSSFIKPEDTKIPPFPEESLTRVTRPAFADSSVQRPGSTYSASGRAGSTYSTKSGVDGGLGVAAPGVSRGWCDTCGQGWVGNRKTCHCNGEVESKIKIKT</sequence>
<keyword evidence="9" id="KW-1185">Reference proteome</keyword>
<dbReference type="SUPFAM" id="SSF57667">
    <property type="entry name" value="beta-beta-alpha zinc fingers"/>
    <property type="match status" value="1"/>
</dbReference>
<feature type="compositionally biased region" description="Basic and acidic residues" evidence="6">
    <location>
        <begin position="360"/>
        <end position="369"/>
    </location>
</feature>
<keyword evidence="3 5" id="KW-0863">Zinc-finger</keyword>
<dbReference type="PANTHER" id="PTHR19818">
    <property type="entry name" value="ZINC FINGER PROTEIN ZIC AND GLI"/>
    <property type="match status" value="1"/>
</dbReference>
<evidence type="ECO:0000259" key="7">
    <source>
        <dbReference type="PROSITE" id="PS50157"/>
    </source>
</evidence>
<feature type="compositionally biased region" description="Low complexity" evidence="6">
    <location>
        <begin position="151"/>
        <end position="165"/>
    </location>
</feature>
<dbReference type="HOGENOM" id="CLU_435524_0_0_1"/>
<evidence type="ECO:0000256" key="3">
    <source>
        <dbReference type="ARBA" id="ARBA00022771"/>
    </source>
</evidence>
<dbReference type="GO" id="GO:0000978">
    <property type="term" value="F:RNA polymerase II cis-regulatory region sequence-specific DNA binding"/>
    <property type="evidence" value="ECO:0007669"/>
    <property type="project" value="TreeGrafter"/>
</dbReference>
<reference evidence="8 9" key="1">
    <citation type="journal article" date="2011" name="PLoS Pathog.">
        <title>Endophytic Life Strategies Decoded by Genome and Transcriptome Analyses of the Mutualistic Root Symbiont Piriformospora indica.</title>
        <authorList>
            <person name="Zuccaro A."/>
            <person name="Lahrmann U."/>
            <person name="Guldener U."/>
            <person name="Langen G."/>
            <person name="Pfiffi S."/>
            <person name="Biedenkopf D."/>
            <person name="Wong P."/>
            <person name="Samans B."/>
            <person name="Grimm C."/>
            <person name="Basiewicz M."/>
            <person name="Murat C."/>
            <person name="Martin F."/>
            <person name="Kogel K.H."/>
        </authorList>
    </citation>
    <scope>NUCLEOTIDE SEQUENCE [LARGE SCALE GENOMIC DNA]</scope>
    <source>
        <strain evidence="8 9">DSM 11827</strain>
    </source>
</reference>
<feature type="region of interest" description="Disordered" evidence="6">
    <location>
        <begin position="1"/>
        <end position="24"/>
    </location>
</feature>
<dbReference type="Proteomes" id="UP000007148">
    <property type="component" value="Unassembled WGS sequence"/>
</dbReference>
<feature type="region of interest" description="Disordered" evidence="6">
    <location>
        <begin position="476"/>
        <end position="497"/>
    </location>
</feature>
<dbReference type="GO" id="GO:0005634">
    <property type="term" value="C:nucleus"/>
    <property type="evidence" value="ECO:0007669"/>
    <property type="project" value="UniProtKB-ARBA"/>
</dbReference>
<dbReference type="GO" id="GO:0045944">
    <property type="term" value="P:positive regulation of transcription by RNA polymerase II"/>
    <property type="evidence" value="ECO:0007669"/>
    <property type="project" value="UniProtKB-ARBA"/>
</dbReference>
<comment type="caution">
    <text evidence="8">The sequence shown here is derived from an EMBL/GenBank/DDBJ whole genome shotgun (WGS) entry which is preliminary data.</text>
</comment>
<dbReference type="PANTHER" id="PTHR19818:SF139">
    <property type="entry name" value="PAIR-RULE PROTEIN ODD-PAIRED"/>
    <property type="match status" value="1"/>
</dbReference>
<feature type="compositionally biased region" description="Low complexity" evidence="6">
    <location>
        <begin position="10"/>
        <end position="24"/>
    </location>
</feature>
<dbReference type="eggNOG" id="KOG1721">
    <property type="taxonomic scope" value="Eukaryota"/>
</dbReference>
<dbReference type="InterPro" id="IPR036236">
    <property type="entry name" value="Znf_C2H2_sf"/>
</dbReference>
<dbReference type="OrthoDB" id="8117402at2759"/>
<dbReference type="Pfam" id="PF00096">
    <property type="entry name" value="zf-C2H2"/>
    <property type="match status" value="1"/>
</dbReference>
<feature type="region of interest" description="Disordered" evidence="6">
    <location>
        <begin position="342"/>
        <end position="395"/>
    </location>
</feature>
<accession>G4TJJ7</accession>
<proteinExistence type="predicted"/>
<evidence type="ECO:0000256" key="2">
    <source>
        <dbReference type="ARBA" id="ARBA00022737"/>
    </source>
</evidence>
<feature type="domain" description="C2H2-type" evidence="7">
    <location>
        <begin position="424"/>
        <end position="454"/>
    </location>
</feature>
<feature type="region of interest" description="Disordered" evidence="6">
    <location>
        <begin position="559"/>
        <end position="585"/>
    </location>
</feature>
<feature type="region of interest" description="Disordered" evidence="6">
    <location>
        <begin position="145"/>
        <end position="167"/>
    </location>
</feature>
<feature type="compositionally biased region" description="Polar residues" evidence="6">
    <location>
        <begin position="342"/>
        <end position="359"/>
    </location>
</feature>
<dbReference type="PROSITE" id="PS00028">
    <property type="entry name" value="ZINC_FINGER_C2H2_1"/>
    <property type="match status" value="2"/>
</dbReference>
<dbReference type="Gene3D" id="3.30.160.60">
    <property type="entry name" value="Classic Zinc Finger"/>
    <property type="match status" value="2"/>
</dbReference>
<name>G4TJJ7_SERID</name>
<keyword evidence="4" id="KW-0862">Zinc</keyword>
<dbReference type="InterPro" id="IPR050329">
    <property type="entry name" value="GLI_C2H2-zinc-finger"/>
</dbReference>
<dbReference type="PROSITE" id="PS50157">
    <property type="entry name" value="ZINC_FINGER_C2H2_2"/>
    <property type="match status" value="2"/>
</dbReference>
<protein>
    <recommendedName>
        <fullName evidence="7">C2H2-type domain-containing protein</fullName>
    </recommendedName>
</protein>
<keyword evidence="2" id="KW-0677">Repeat</keyword>
<dbReference type="InParanoid" id="G4TJJ7"/>
<evidence type="ECO:0000313" key="9">
    <source>
        <dbReference type="Proteomes" id="UP000007148"/>
    </source>
</evidence>
<gene>
    <name evidence="8" type="ORF">PIIN_05447</name>
</gene>
<dbReference type="GO" id="GO:0008270">
    <property type="term" value="F:zinc ion binding"/>
    <property type="evidence" value="ECO:0007669"/>
    <property type="project" value="UniProtKB-KW"/>
</dbReference>
<evidence type="ECO:0000256" key="5">
    <source>
        <dbReference type="PROSITE-ProRule" id="PRU00042"/>
    </source>
</evidence>
<evidence type="ECO:0000256" key="6">
    <source>
        <dbReference type="SAM" id="MobiDB-lite"/>
    </source>
</evidence>
<dbReference type="SMART" id="SM00355">
    <property type="entry name" value="ZnF_C2H2"/>
    <property type="match status" value="2"/>
</dbReference>
<dbReference type="EMBL" id="CAFZ01000122">
    <property type="protein sequence ID" value="CCA71510.1"/>
    <property type="molecule type" value="Genomic_DNA"/>
</dbReference>
<feature type="compositionally biased region" description="Polar residues" evidence="6">
    <location>
        <begin position="559"/>
        <end position="582"/>
    </location>
</feature>
<dbReference type="InterPro" id="IPR013087">
    <property type="entry name" value="Znf_C2H2_type"/>
</dbReference>
<evidence type="ECO:0000313" key="8">
    <source>
        <dbReference type="EMBL" id="CCA71510.1"/>
    </source>
</evidence>
<keyword evidence="1" id="KW-0479">Metal-binding</keyword>
<dbReference type="AlphaFoldDB" id="G4TJJ7"/>
<evidence type="ECO:0000256" key="1">
    <source>
        <dbReference type="ARBA" id="ARBA00022723"/>
    </source>
</evidence>
<evidence type="ECO:0000256" key="4">
    <source>
        <dbReference type="ARBA" id="ARBA00022833"/>
    </source>
</evidence>
<organism evidence="8 9">
    <name type="scientific">Serendipita indica (strain DSM 11827)</name>
    <name type="common">Root endophyte fungus</name>
    <name type="synonym">Piriformospora indica</name>
    <dbReference type="NCBI Taxonomy" id="1109443"/>
    <lineage>
        <taxon>Eukaryota</taxon>
        <taxon>Fungi</taxon>
        <taxon>Dikarya</taxon>
        <taxon>Basidiomycota</taxon>
        <taxon>Agaricomycotina</taxon>
        <taxon>Agaricomycetes</taxon>
        <taxon>Sebacinales</taxon>
        <taxon>Serendipitaceae</taxon>
        <taxon>Serendipita</taxon>
    </lineage>
</organism>
<dbReference type="STRING" id="1109443.G4TJJ7"/>
<feature type="domain" description="C2H2-type" evidence="7">
    <location>
        <begin position="394"/>
        <end position="421"/>
    </location>
</feature>
<dbReference type="GO" id="GO:0000981">
    <property type="term" value="F:DNA-binding transcription factor activity, RNA polymerase II-specific"/>
    <property type="evidence" value="ECO:0007669"/>
    <property type="project" value="TreeGrafter"/>
</dbReference>